<keyword evidence="3" id="KW-1185">Reference proteome</keyword>
<dbReference type="InterPro" id="IPR050266">
    <property type="entry name" value="AB_hydrolase_sf"/>
</dbReference>
<evidence type="ECO:0000313" key="3">
    <source>
        <dbReference type="Proteomes" id="UP000187085"/>
    </source>
</evidence>
<evidence type="ECO:0000259" key="1">
    <source>
        <dbReference type="Pfam" id="PF12697"/>
    </source>
</evidence>
<dbReference type="STRING" id="554083.BKD30_02280"/>
<dbReference type="OrthoDB" id="27092at2"/>
<dbReference type="GO" id="GO:0016787">
    <property type="term" value="F:hydrolase activity"/>
    <property type="evidence" value="ECO:0007669"/>
    <property type="project" value="UniProtKB-KW"/>
</dbReference>
<evidence type="ECO:0000313" key="2">
    <source>
        <dbReference type="EMBL" id="OMH28180.1"/>
    </source>
</evidence>
<dbReference type="InterPro" id="IPR000073">
    <property type="entry name" value="AB_hydrolase_1"/>
</dbReference>
<organism evidence="2 3">
    <name type="scientific">Tersicoccus phoenicis</name>
    <dbReference type="NCBI Taxonomy" id="554083"/>
    <lineage>
        <taxon>Bacteria</taxon>
        <taxon>Bacillati</taxon>
        <taxon>Actinomycetota</taxon>
        <taxon>Actinomycetes</taxon>
        <taxon>Micrococcales</taxon>
        <taxon>Micrococcaceae</taxon>
        <taxon>Tersicoccus</taxon>
    </lineage>
</organism>
<dbReference type="EMBL" id="MRDE01000010">
    <property type="protein sequence ID" value="OMH28180.1"/>
    <property type="molecule type" value="Genomic_DNA"/>
</dbReference>
<accession>A0A1R1LKW3</accession>
<dbReference type="Proteomes" id="UP000187085">
    <property type="component" value="Unassembled WGS sequence"/>
</dbReference>
<dbReference type="Pfam" id="PF12697">
    <property type="entry name" value="Abhydrolase_6"/>
    <property type="match status" value="1"/>
</dbReference>
<protein>
    <submittedName>
        <fullName evidence="2">Alpha/beta hydrolase</fullName>
    </submittedName>
</protein>
<gene>
    <name evidence="2" type="ORF">BKD30_02280</name>
</gene>
<dbReference type="SUPFAM" id="SSF53474">
    <property type="entry name" value="alpha/beta-Hydrolases"/>
    <property type="match status" value="1"/>
</dbReference>
<dbReference type="PANTHER" id="PTHR43798:SF6">
    <property type="entry name" value="HYDROLASE, PUTATIVE (AFU_ORTHOLOGUE AFUA_4G13070)-RELATED"/>
    <property type="match status" value="1"/>
</dbReference>
<feature type="domain" description="AB hydrolase-1" evidence="1">
    <location>
        <begin position="21"/>
        <end position="214"/>
    </location>
</feature>
<dbReference type="PANTHER" id="PTHR43798">
    <property type="entry name" value="MONOACYLGLYCEROL LIPASE"/>
    <property type="match status" value="1"/>
</dbReference>
<dbReference type="InterPro" id="IPR029058">
    <property type="entry name" value="AB_hydrolase_fold"/>
</dbReference>
<keyword evidence="2" id="KW-0378">Hydrolase</keyword>
<proteinExistence type="predicted"/>
<dbReference type="AlphaFoldDB" id="A0A1R1LKW3"/>
<dbReference type="PRINTS" id="PR00111">
    <property type="entry name" value="ABHYDROLASE"/>
</dbReference>
<dbReference type="Gene3D" id="3.40.50.1820">
    <property type="entry name" value="alpha/beta hydrolase"/>
    <property type="match status" value="1"/>
</dbReference>
<sequence length="237" mass="25120">MELEVGDATVHWVEHGRGSPVLVLHGAGVDHREAEACFDPALAGGDVHRRIYPDLPGMGRSTAPPSLTSADDVLDILKGFVDEVVGTDDVLLVGHSAGAYYAQGYTARHPDRVAGLALICPLLAGTHDVPAHAPVTARDDLGDAGLRDYFVLQTPEMLARYEQYVSPAAELVDTAAMERIGQRWELTTPPGKPYAGPVLLIAGRRDSTVGWAATADLFLAALLGDWLRRAAAPGSNA</sequence>
<dbReference type="RefSeq" id="WP_076701438.1">
    <property type="nucleotide sequence ID" value="NZ_MRDE01000010.1"/>
</dbReference>
<comment type="caution">
    <text evidence="2">The sequence shown here is derived from an EMBL/GenBank/DDBJ whole genome shotgun (WGS) entry which is preliminary data.</text>
</comment>
<name>A0A1R1LKW3_9MICC</name>
<reference evidence="2 3" key="1">
    <citation type="submission" date="2016-12" db="EMBL/GenBank/DDBJ databases">
        <title>Draft genome of Tersicoccus phoenicis 1P05MA.</title>
        <authorList>
            <person name="Nakajima Y."/>
            <person name="Yoshizawa S."/>
            <person name="Nakamura K."/>
            <person name="Ogura Y."/>
            <person name="Hayashi T."/>
            <person name="Kogure K."/>
        </authorList>
    </citation>
    <scope>NUCLEOTIDE SEQUENCE [LARGE SCALE GENOMIC DNA]</scope>
    <source>
        <strain evidence="2 3">1p05MA</strain>
    </source>
</reference>